<protein>
    <submittedName>
        <fullName evidence="1">Uncharacterized protein</fullName>
    </submittedName>
</protein>
<evidence type="ECO:0000313" key="1">
    <source>
        <dbReference type="EMBL" id="PEN16278.1"/>
    </source>
</evidence>
<dbReference type="Proteomes" id="UP000219947">
    <property type="component" value="Unassembled WGS sequence"/>
</dbReference>
<dbReference type="AlphaFoldDB" id="A0A2A8D6Q2"/>
<gene>
    <name evidence="1" type="ORF">CRM92_06250</name>
</gene>
<comment type="caution">
    <text evidence="1">The sequence shown here is derived from an EMBL/GenBank/DDBJ whole genome shotgun (WGS) entry which is preliminary data.</text>
</comment>
<organism evidence="1 2">
    <name type="scientific">Rothia dentocariosa</name>
    <dbReference type="NCBI Taxonomy" id="2047"/>
    <lineage>
        <taxon>Bacteria</taxon>
        <taxon>Bacillati</taxon>
        <taxon>Actinomycetota</taxon>
        <taxon>Actinomycetes</taxon>
        <taxon>Micrococcales</taxon>
        <taxon>Micrococcaceae</taxon>
        <taxon>Rothia</taxon>
    </lineage>
</organism>
<dbReference type="EMBL" id="PDEV01000002">
    <property type="protein sequence ID" value="PEN16278.1"/>
    <property type="molecule type" value="Genomic_DNA"/>
</dbReference>
<keyword evidence="2" id="KW-1185">Reference proteome</keyword>
<reference evidence="1" key="1">
    <citation type="submission" date="2017-10" db="EMBL/GenBank/DDBJ databases">
        <title>Kefir isolates.</title>
        <authorList>
            <person name="Kim Y."/>
            <person name="Blasche S."/>
        </authorList>
    </citation>
    <scope>NUCLEOTIDE SEQUENCE [LARGE SCALE GENOMIC DNA]</scope>
    <source>
        <strain evidence="1">OG2-2</strain>
    </source>
</reference>
<sequence length="479" mass="53426">MTEKNNNSLDGTLVSSSGQTDLERFEGGVHDILDGVGLPTDELFVSVQERVMLMSNLQPVVEKLPKDIRKRSQYISKMVAAAAVGLFDAALNYLWNELVDELRTRVASFDLNYFFDIAAGDSNFRKQLKDKQDLANIDDARLLRASMQIGLLSEVGFERLDHIRFMRNHASAAHPNQNSLTGLELVTFLRICIDEVINQPLDRIAADTSQLLSNIKKSALDESYVEETAVFFKQLSPDRADTLGNGLFGLYTAPDRTTVIADNVRLLWPRLWPYISDSTRYEYGLRHARASAIIDTGMATAARELLDLAEGGNAYLAPDVRALDMRNALEALRTAHHGMNNFYTEEAPASLLLSLIGSDGEVPDSVRDNYVQTIVECFLGNGHGIAMAAEPSYRQMIQRFSSQDAGIALRTCVDPVFSSLLGTRIGQRQWKQILEILEPKIVSRPDRDLLKAIKEFSGEPEQLRRDTRISKLANGSNRS</sequence>
<name>A0A2A8D6Q2_9MICC</name>
<evidence type="ECO:0000313" key="2">
    <source>
        <dbReference type="Proteomes" id="UP000219947"/>
    </source>
</evidence>
<dbReference type="RefSeq" id="WP_098042673.1">
    <property type="nucleotide sequence ID" value="NZ_CAURLQ010000006.1"/>
</dbReference>
<proteinExistence type="predicted"/>
<accession>A0A2A8D6Q2</accession>